<evidence type="ECO:0000313" key="9">
    <source>
        <dbReference type="EMBL" id="NBG96822.1"/>
    </source>
</evidence>
<dbReference type="InterPro" id="IPR037171">
    <property type="entry name" value="NagB/RpiA_transferase-like"/>
</dbReference>
<dbReference type="PANTHER" id="PTHR47153">
    <property type="entry name" value="LACTATE UTILIZATION PROTEIN B"/>
    <property type="match status" value="1"/>
</dbReference>
<name>A0A845QE38_9HYPH</name>
<evidence type="ECO:0000313" key="10">
    <source>
        <dbReference type="Proteomes" id="UP000470384"/>
    </source>
</evidence>
<accession>A0A845QE38</accession>
<dbReference type="GO" id="GO:0051539">
    <property type="term" value="F:4 iron, 4 sulfur cluster binding"/>
    <property type="evidence" value="ECO:0007669"/>
    <property type="project" value="UniProtKB-KW"/>
</dbReference>
<dbReference type="Pfam" id="PF13183">
    <property type="entry name" value="Fer4_8"/>
    <property type="match status" value="1"/>
</dbReference>
<evidence type="ECO:0000256" key="5">
    <source>
        <dbReference type="ARBA" id="ARBA00022982"/>
    </source>
</evidence>
<dbReference type="GO" id="GO:0006089">
    <property type="term" value="P:lactate metabolic process"/>
    <property type="evidence" value="ECO:0007669"/>
    <property type="project" value="InterPro"/>
</dbReference>
<organism evidence="9 10">
    <name type="scientific">Pyruvatibacter mobilis</name>
    <dbReference type="NCBI Taxonomy" id="1712261"/>
    <lineage>
        <taxon>Bacteria</taxon>
        <taxon>Pseudomonadati</taxon>
        <taxon>Pseudomonadota</taxon>
        <taxon>Alphaproteobacteria</taxon>
        <taxon>Hyphomicrobiales</taxon>
        <taxon>Parvibaculaceae</taxon>
        <taxon>Pyruvatibacter</taxon>
    </lineage>
</organism>
<proteinExistence type="predicted"/>
<evidence type="ECO:0000256" key="3">
    <source>
        <dbReference type="ARBA" id="ARBA00022723"/>
    </source>
</evidence>
<evidence type="ECO:0000256" key="1">
    <source>
        <dbReference type="ARBA" id="ARBA00022448"/>
    </source>
</evidence>
<dbReference type="InterPro" id="IPR009051">
    <property type="entry name" value="Helical_ferredxn"/>
</dbReference>
<dbReference type="Gene3D" id="3.40.50.10420">
    <property type="entry name" value="NagB/RpiA/CoA transferase-like"/>
    <property type="match status" value="1"/>
</dbReference>
<dbReference type="SUPFAM" id="SSF100950">
    <property type="entry name" value="NagB/RpiA/CoA transferase-like"/>
    <property type="match status" value="1"/>
</dbReference>
<keyword evidence="3" id="KW-0479">Metal-binding</keyword>
<keyword evidence="7" id="KW-0411">Iron-sulfur</keyword>
<dbReference type="Gene3D" id="1.10.1060.10">
    <property type="entry name" value="Alpha-helical ferredoxin"/>
    <property type="match status" value="1"/>
</dbReference>
<dbReference type="InterPro" id="IPR017900">
    <property type="entry name" value="4Fe4S_Fe_S_CS"/>
</dbReference>
<keyword evidence="5" id="KW-0249">Electron transport</keyword>
<evidence type="ECO:0000256" key="6">
    <source>
        <dbReference type="ARBA" id="ARBA00023004"/>
    </source>
</evidence>
<dbReference type="PANTHER" id="PTHR47153:SF2">
    <property type="entry name" value="LACTATE UTILIZATION PROTEIN B"/>
    <property type="match status" value="1"/>
</dbReference>
<feature type="domain" description="4Fe-4S ferredoxin-type" evidence="8">
    <location>
        <begin position="305"/>
        <end position="335"/>
    </location>
</feature>
<keyword evidence="10" id="KW-1185">Reference proteome</keyword>
<dbReference type="GO" id="GO:0046872">
    <property type="term" value="F:metal ion binding"/>
    <property type="evidence" value="ECO:0007669"/>
    <property type="project" value="UniProtKB-KW"/>
</dbReference>
<comment type="caution">
    <text evidence="9">The sequence shown here is derived from an EMBL/GenBank/DDBJ whole genome shotgun (WGS) entry which is preliminary data.</text>
</comment>
<evidence type="ECO:0000256" key="4">
    <source>
        <dbReference type="ARBA" id="ARBA00022737"/>
    </source>
</evidence>
<keyword evidence="4" id="KW-0677">Repeat</keyword>
<dbReference type="PROSITE" id="PS51379">
    <property type="entry name" value="4FE4S_FER_2"/>
    <property type="match status" value="1"/>
</dbReference>
<dbReference type="GeneID" id="300654334"/>
<keyword evidence="2" id="KW-0004">4Fe-4S</keyword>
<dbReference type="Pfam" id="PF02589">
    <property type="entry name" value="LUD_dom"/>
    <property type="match status" value="1"/>
</dbReference>
<reference evidence="9 10" key="1">
    <citation type="journal article" date="2016" name="Int. J. Syst. Evol. Microbiol.">
        <title>Pyruvatibacter mobilis gen. nov., sp. nov., a marine bacterium from the culture broth of Picochlorum sp. 122.</title>
        <authorList>
            <person name="Wang G."/>
            <person name="Tang M."/>
            <person name="Wu H."/>
            <person name="Dai S."/>
            <person name="Li T."/>
            <person name="Chen C."/>
            <person name="He H."/>
            <person name="Fan J."/>
            <person name="Xiang W."/>
            <person name="Li X."/>
        </authorList>
    </citation>
    <scope>NUCLEOTIDE SEQUENCE [LARGE SCALE GENOMIC DNA]</scope>
    <source>
        <strain evidence="9 10">GYP-11</strain>
    </source>
</reference>
<keyword evidence="6" id="KW-0408">Iron</keyword>
<dbReference type="EMBL" id="WXYQ01000012">
    <property type="protein sequence ID" value="NBG96822.1"/>
    <property type="molecule type" value="Genomic_DNA"/>
</dbReference>
<keyword evidence="1" id="KW-0813">Transport</keyword>
<dbReference type="Proteomes" id="UP000470384">
    <property type="component" value="Unassembled WGS sequence"/>
</dbReference>
<evidence type="ECO:0000256" key="7">
    <source>
        <dbReference type="ARBA" id="ARBA00023014"/>
    </source>
</evidence>
<dbReference type="InterPro" id="IPR024185">
    <property type="entry name" value="FTHF_cligase-like_sf"/>
</dbReference>
<dbReference type="RefSeq" id="WP_160588839.1">
    <property type="nucleotide sequence ID" value="NZ_BMHN01000001.1"/>
</dbReference>
<protein>
    <submittedName>
        <fullName evidence="9">(Fe-S)-binding protein</fullName>
    </submittedName>
</protein>
<sequence>MHVTSDKFSDNARAAIADPQLQTGLFVFGKIFPLLREATVGKLPEFDALRDAAKDIKVHTLNNLGTYLEAFEARVEEAGGRVHWARTAEEANTIVEKLCAEAEARNIIKSKSMVTEELELNDHLIGKGYNVVETDLGEYIIQLRKEKPFHIVGPALHLTAGQVSETFYEAHKPLGRTEKVEDKVKLVEEARIVLRERFKQADVGITGANFLVAETGQVAIITNEGNADLTATLPKRHIVVTGIEKIVPTLDDLSVFLRILPRSATGQETSNYVSLYSGPRRARDADGPAQFDIVLVDNGRTDMLGTPVEEMLRCIRCGACLNACPVFTTVGGQSYGSVYSGPMGSVWTPALASVSSAAKLPNASSFCGKCEEVCPVRIPLPSMMRHWREKEFEAHLTPAGQRWGLGIWAWLGRHPSLYRTATNLAGIGLRLMAHTRNGRRMVTKLPFIGSGWTQSRDLAAPPEPSFLSQYREGRRR</sequence>
<dbReference type="OrthoDB" id="5289041at2"/>
<gene>
    <name evidence="9" type="ORF">GTQ45_13875</name>
</gene>
<dbReference type="AlphaFoldDB" id="A0A845QE38"/>
<evidence type="ECO:0000256" key="2">
    <source>
        <dbReference type="ARBA" id="ARBA00022485"/>
    </source>
</evidence>
<dbReference type="SUPFAM" id="SSF46548">
    <property type="entry name" value="alpha-helical ferredoxin"/>
    <property type="match status" value="1"/>
</dbReference>
<dbReference type="InterPro" id="IPR017896">
    <property type="entry name" value="4Fe4S_Fe-S-bd"/>
</dbReference>
<evidence type="ECO:0000259" key="8">
    <source>
        <dbReference type="PROSITE" id="PS51379"/>
    </source>
</evidence>
<dbReference type="PROSITE" id="PS00198">
    <property type="entry name" value="4FE4S_FER_1"/>
    <property type="match status" value="1"/>
</dbReference>
<dbReference type="InterPro" id="IPR003741">
    <property type="entry name" value="LUD_dom"/>
</dbReference>
<dbReference type="InterPro" id="IPR004452">
    <property type="entry name" value="LutB/LldF"/>
</dbReference>